<feature type="compositionally biased region" description="Polar residues" evidence="1">
    <location>
        <begin position="63"/>
        <end position="75"/>
    </location>
</feature>
<gene>
    <name evidence="2" type="ORF">CCHLO57077_00006801</name>
</gene>
<protein>
    <submittedName>
        <fullName evidence="2">Uncharacterized protein</fullName>
    </submittedName>
</protein>
<dbReference type="EMBL" id="CABFNP030001353">
    <property type="protein sequence ID" value="CAI6100761.1"/>
    <property type="molecule type" value="Genomic_DNA"/>
</dbReference>
<keyword evidence="3" id="KW-1185">Reference proteome</keyword>
<feature type="compositionally biased region" description="Basic and acidic residues" evidence="1">
    <location>
        <begin position="273"/>
        <end position="283"/>
    </location>
</feature>
<feature type="region of interest" description="Disordered" evidence="1">
    <location>
        <begin position="141"/>
        <end position="283"/>
    </location>
</feature>
<name>A0AA35QF20_9HYPO</name>
<sequence length="283" mass="30885">MASPSNSHSRLAALPSKSVLPPPRDPVFLGEPTDQPPKSDKIPPATARVRPYSPAIDILCPPTTVNDGKPSSPSDTFPIRESHLLANQHRAAWRNGLPITLTYDLEIHSSLANAENNIKNEWLEQGVGETIGVVEHPDKEGPELAEQADASVKHSWNEKNLGDKKPYSEPGMKWAHEKPEEEEGEQAAAQMEGQAEHLPGDSRPHCSDDETPRIDRPSEGNNAHAGASRDSFEAEEQPRTTIQSFAGPSRAPNQQGHFHGTNFNNQLQLPEESPSKEGAPDNL</sequence>
<accession>A0AA35QF20</accession>
<evidence type="ECO:0000256" key="1">
    <source>
        <dbReference type="SAM" id="MobiDB-lite"/>
    </source>
</evidence>
<reference evidence="2" key="1">
    <citation type="submission" date="2023-01" db="EMBL/GenBank/DDBJ databases">
        <authorList>
            <person name="Piombo E."/>
        </authorList>
    </citation>
    <scope>NUCLEOTIDE SEQUENCE</scope>
</reference>
<comment type="caution">
    <text evidence="2">The sequence shown here is derived from an EMBL/GenBank/DDBJ whole genome shotgun (WGS) entry which is preliminary data.</text>
</comment>
<feature type="compositionally biased region" description="Basic and acidic residues" evidence="1">
    <location>
        <begin position="194"/>
        <end position="218"/>
    </location>
</feature>
<dbReference type="AlphaFoldDB" id="A0AA35QF20"/>
<proteinExistence type="predicted"/>
<feature type="compositionally biased region" description="Polar residues" evidence="1">
    <location>
        <begin position="239"/>
        <end position="268"/>
    </location>
</feature>
<dbReference type="Proteomes" id="UP001160390">
    <property type="component" value="Unassembled WGS sequence"/>
</dbReference>
<evidence type="ECO:0000313" key="2">
    <source>
        <dbReference type="EMBL" id="CAI6100761.1"/>
    </source>
</evidence>
<evidence type="ECO:0000313" key="3">
    <source>
        <dbReference type="Proteomes" id="UP001160390"/>
    </source>
</evidence>
<feature type="compositionally biased region" description="Basic and acidic residues" evidence="1">
    <location>
        <begin position="151"/>
        <end position="167"/>
    </location>
</feature>
<organism evidence="2 3">
    <name type="scientific">Clonostachys chloroleuca</name>
    <dbReference type="NCBI Taxonomy" id="1926264"/>
    <lineage>
        <taxon>Eukaryota</taxon>
        <taxon>Fungi</taxon>
        <taxon>Dikarya</taxon>
        <taxon>Ascomycota</taxon>
        <taxon>Pezizomycotina</taxon>
        <taxon>Sordariomycetes</taxon>
        <taxon>Hypocreomycetidae</taxon>
        <taxon>Hypocreales</taxon>
        <taxon>Bionectriaceae</taxon>
        <taxon>Clonostachys</taxon>
    </lineage>
</organism>
<feature type="region of interest" description="Disordered" evidence="1">
    <location>
        <begin position="1"/>
        <end position="75"/>
    </location>
</feature>